<dbReference type="EMBL" id="JAJLJH010000001">
    <property type="protein sequence ID" value="MCK9685075.1"/>
    <property type="molecule type" value="Genomic_DNA"/>
</dbReference>
<dbReference type="CDD" id="cd07389">
    <property type="entry name" value="MPP_PhoD"/>
    <property type="match status" value="1"/>
</dbReference>
<dbReference type="Proteomes" id="UP001139353">
    <property type="component" value="Unassembled WGS sequence"/>
</dbReference>
<dbReference type="PANTHER" id="PTHR43606">
    <property type="entry name" value="PHOSPHATASE, PUTATIVE (AFU_ORTHOLOGUE AFUA_6G08710)-RELATED"/>
    <property type="match status" value="1"/>
</dbReference>
<reference evidence="4" key="1">
    <citation type="submission" date="2021-11" db="EMBL/GenBank/DDBJ databases">
        <title>BS-T2-15 a new species belonging to the Comamonadaceae family isolated from the soil of a French oak forest.</title>
        <authorList>
            <person name="Mieszkin S."/>
            <person name="Alain K."/>
        </authorList>
    </citation>
    <scope>NUCLEOTIDE SEQUENCE</scope>
    <source>
        <strain evidence="4">BS-T2-15</strain>
    </source>
</reference>
<evidence type="ECO:0000256" key="1">
    <source>
        <dbReference type="SAM" id="SignalP"/>
    </source>
</evidence>
<sequence>MDRRQLLKRGAFFTVVAATGALAACGGDTGPDAGTYRFDQGVASGDPRDTSVVFWTRCVRADGAAETIDVYLEVATSSDFGTVLGHASLTTSADWDNTLRAKITGLPANTPLYYRFVAGRDISPIGKTRTMPAATAAVAQAKFAWFTCQDWSINHWGAMSLLAAEPDLDFIVHVGDYVYETVGASFQVGAAEPAHTALALPDGLPLPSGGKYANTLNDYRYLYRTYRGDARLRTLHQQWPLIAIWDDHEFSDDCWQDHQTYTNANVQQTSRRRNASQAWVEYMPLDFGDVSFDTANAAYDNIRIYRDFQFGNLLHLVMTDERLYRDDHVVPEAAIAQAQGHDPINGSDSVGSRYFVQQPVLAQFEALKTQALGRAPSILGTTQEAWWKTTMTSSSATWKVWGNEVMLNRLWVDLTQLAPPPYNANYVVNCDSWDGYPSHKAELLGYLKANNVQNVVAITGDLHAFQCGVVRDVPDPATGTPVLVDFVTAGISSSSFFKYLQAGAQGTPLASLVANQPTFEGLVGANNPDLKYHDHDAQGYATATVTATQLVVTYNKVKPLNADGTAPAAPLLKRTQMTLAAGSLVPVIADNV</sequence>
<keyword evidence="5" id="KW-1185">Reference proteome</keyword>
<dbReference type="InterPro" id="IPR029052">
    <property type="entry name" value="Metallo-depent_PP-like"/>
</dbReference>
<comment type="caution">
    <text evidence="4">The sequence shown here is derived from an EMBL/GenBank/DDBJ whole genome shotgun (WGS) entry which is preliminary data.</text>
</comment>
<dbReference type="SUPFAM" id="SSF56300">
    <property type="entry name" value="Metallo-dependent phosphatases"/>
    <property type="match status" value="1"/>
</dbReference>
<dbReference type="AlphaFoldDB" id="A0A9X1YHP8"/>
<gene>
    <name evidence="4" type="ORF">LPC04_05055</name>
</gene>
<evidence type="ECO:0000313" key="5">
    <source>
        <dbReference type="Proteomes" id="UP001139353"/>
    </source>
</evidence>
<dbReference type="Gene3D" id="2.60.40.380">
    <property type="entry name" value="Purple acid phosphatase-like, N-terminal"/>
    <property type="match status" value="1"/>
</dbReference>
<feature type="domain" description="PhoD-like phosphatase metallophosphatase" evidence="2">
    <location>
        <begin position="143"/>
        <end position="552"/>
    </location>
</feature>
<proteinExistence type="predicted"/>
<protein>
    <submittedName>
        <fullName evidence="4">Alkaline phosphatase D family protein</fullName>
    </submittedName>
</protein>
<dbReference type="PANTHER" id="PTHR43606:SF2">
    <property type="entry name" value="ALKALINE PHOSPHATASE FAMILY PROTEIN (AFU_ORTHOLOGUE AFUA_5G03860)"/>
    <property type="match status" value="1"/>
</dbReference>
<accession>A0A9X1YHP8</accession>
<dbReference type="PROSITE" id="PS51257">
    <property type="entry name" value="PROKAR_LIPOPROTEIN"/>
    <property type="match status" value="1"/>
</dbReference>
<evidence type="ECO:0000259" key="3">
    <source>
        <dbReference type="Pfam" id="PF16655"/>
    </source>
</evidence>
<dbReference type="Gene3D" id="3.60.21.70">
    <property type="entry name" value="PhoD-like phosphatase"/>
    <property type="match status" value="1"/>
</dbReference>
<evidence type="ECO:0000259" key="2">
    <source>
        <dbReference type="Pfam" id="PF09423"/>
    </source>
</evidence>
<feature type="domain" description="Phospholipase D N-terminal" evidence="3">
    <location>
        <begin position="40"/>
        <end position="130"/>
    </location>
</feature>
<dbReference type="InterPro" id="IPR052900">
    <property type="entry name" value="Phospholipid_Metab_Enz"/>
</dbReference>
<feature type="signal peptide" evidence="1">
    <location>
        <begin position="1"/>
        <end position="23"/>
    </location>
</feature>
<feature type="chain" id="PRO_5040791868" evidence="1">
    <location>
        <begin position="24"/>
        <end position="592"/>
    </location>
</feature>
<dbReference type="Pfam" id="PF09423">
    <property type="entry name" value="PhoD"/>
    <property type="match status" value="1"/>
</dbReference>
<dbReference type="InterPro" id="IPR038607">
    <property type="entry name" value="PhoD-like_sf"/>
</dbReference>
<dbReference type="Pfam" id="PF16655">
    <property type="entry name" value="PhoD_N"/>
    <property type="match status" value="1"/>
</dbReference>
<evidence type="ECO:0000313" key="4">
    <source>
        <dbReference type="EMBL" id="MCK9685075.1"/>
    </source>
</evidence>
<dbReference type="InterPro" id="IPR032093">
    <property type="entry name" value="PhoD_N"/>
</dbReference>
<organism evidence="4 5">
    <name type="scientific">Scleromatobacter humisilvae</name>
    <dbReference type="NCBI Taxonomy" id="2897159"/>
    <lineage>
        <taxon>Bacteria</taxon>
        <taxon>Pseudomonadati</taxon>
        <taxon>Pseudomonadota</taxon>
        <taxon>Betaproteobacteria</taxon>
        <taxon>Burkholderiales</taxon>
        <taxon>Sphaerotilaceae</taxon>
        <taxon>Scleromatobacter</taxon>
    </lineage>
</organism>
<dbReference type="InterPro" id="IPR018946">
    <property type="entry name" value="PhoD-like_MPP"/>
</dbReference>
<name>A0A9X1YHP8_9BURK</name>
<keyword evidence="1" id="KW-0732">Signal</keyword>
<dbReference type="RefSeq" id="WP_275681088.1">
    <property type="nucleotide sequence ID" value="NZ_JAJLJH010000001.1"/>
</dbReference>